<reference evidence="2" key="1">
    <citation type="submission" date="2019-05" db="EMBL/GenBank/DDBJ databases">
        <title>Prevotella brunnea sp. nov., isolated from a wound of a patient.</title>
        <authorList>
            <person name="Buhl M."/>
        </authorList>
    </citation>
    <scope>NUCLEOTIDE SEQUENCE [LARGE SCALE GENOMIC DNA]</scope>
    <source>
        <strain evidence="2">A2672</strain>
    </source>
</reference>
<proteinExistence type="predicted"/>
<dbReference type="OrthoDB" id="1037215at2"/>
<name>A0A5C8GMI3_9BACT</name>
<dbReference type="AlphaFoldDB" id="A0A5C8GMI3"/>
<evidence type="ECO:0000313" key="2">
    <source>
        <dbReference type="Proteomes" id="UP000321612"/>
    </source>
</evidence>
<organism evidence="1 2">
    <name type="scientific">Prevotella brunnea</name>
    <dbReference type="NCBI Taxonomy" id="2508867"/>
    <lineage>
        <taxon>Bacteria</taxon>
        <taxon>Pseudomonadati</taxon>
        <taxon>Bacteroidota</taxon>
        <taxon>Bacteroidia</taxon>
        <taxon>Bacteroidales</taxon>
        <taxon>Prevotellaceae</taxon>
        <taxon>Prevotella</taxon>
    </lineage>
</organism>
<gene>
    <name evidence="1" type="ORF">ETF27_00430</name>
</gene>
<protein>
    <submittedName>
        <fullName evidence="1">Uncharacterized protein</fullName>
    </submittedName>
</protein>
<accession>A0A5C8GMI3</accession>
<keyword evidence="2" id="KW-1185">Reference proteome</keyword>
<dbReference type="RefSeq" id="WP_130829348.1">
    <property type="nucleotide sequence ID" value="NZ_SDIK01000005.1"/>
</dbReference>
<sequence length="103" mass="11943">MYKIQTNASGTRHIDINEKHLETIRHYSLFANLIDSSGVINEDMLDRLRLKTRGLLESDISKDNSLLDLCLDVIYNPNMKALGLKNLLTLFHEWELTNKEVKE</sequence>
<evidence type="ECO:0000313" key="1">
    <source>
        <dbReference type="EMBL" id="TXJ63377.1"/>
    </source>
</evidence>
<dbReference type="Proteomes" id="UP000321612">
    <property type="component" value="Unassembled WGS sequence"/>
</dbReference>
<dbReference type="EMBL" id="SDIK01000005">
    <property type="protein sequence ID" value="TXJ63377.1"/>
    <property type="molecule type" value="Genomic_DNA"/>
</dbReference>
<comment type="caution">
    <text evidence="1">The sequence shown here is derived from an EMBL/GenBank/DDBJ whole genome shotgun (WGS) entry which is preliminary data.</text>
</comment>